<accession>A0A1H2VF35</accession>
<dbReference type="OrthoDB" id="3625230at2"/>
<feature type="transmembrane region" description="Helical" evidence="1">
    <location>
        <begin position="73"/>
        <end position="91"/>
    </location>
</feature>
<keyword evidence="3" id="KW-1185">Reference proteome</keyword>
<dbReference type="EMBL" id="FNON01000001">
    <property type="protein sequence ID" value="SDW66965.1"/>
    <property type="molecule type" value="Genomic_DNA"/>
</dbReference>
<proteinExistence type="predicted"/>
<name>A0A1H2VF35_9PSEU</name>
<keyword evidence="1" id="KW-0812">Transmembrane</keyword>
<evidence type="ECO:0008006" key="4">
    <source>
        <dbReference type="Google" id="ProtNLM"/>
    </source>
</evidence>
<feature type="transmembrane region" description="Helical" evidence="1">
    <location>
        <begin position="7"/>
        <end position="26"/>
    </location>
</feature>
<evidence type="ECO:0000256" key="1">
    <source>
        <dbReference type="SAM" id="Phobius"/>
    </source>
</evidence>
<organism evidence="2 3">
    <name type="scientific">Amycolatopsis xylanica</name>
    <dbReference type="NCBI Taxonomy" id="589385"/>
    <lineage>
        <taxon>Bacteria</taxon>
        <taxon>Bacillati</taxon>
        <taxon>Actinomycetota</taxon>
        <taxon>Actinomycetes</taxon>
        <taxon>Pseudonocardiales</taxon>
        <taxon>Pseudonocardiaceae</taxon>
        <taxon>Amycolatopsis</taxon>
    </lineage>
</organism>
<dbReference type="AlphaFoldDB" id="A0A1H2VF35"/>
<keyword evidence="1" id="KW-0472">Membrane</keyword>
<protein>
    <recommendedName>
        <fullName evidence="4">DUF4383 domain-containing protein</fullName>
    </recommendedName>
</protein>
<dbReference type="Pfam" id="PF14325">
    <property type="entry name" value="DUF4383"/>
    <property type="match status" value="1"/>
</dbReference>
<feature type="transmembrane region" description="Helical" evidence="1">
    <location>
        <begin position="111"/>
        <end position="128"/>
    </location>
</feature>
<keyword evidence="1" id="KW-1133">Transmembrane helix</keyword>
<evidence type="ECO:0000313" key="2">
    <source>
        <dbReference type="EMBL" id="SDW66965.1"/>
    </source>
</evidence>
<evidence type="ECO:0000313" key="3">
    <source>
        <dbReference type="Proteomes" id="UP000199515"/>
    </source>
</evidence>
<gene>
    <name evidence="2" type="ORF">SAMN05421504_1011206</name>
</gene>
<dbReference type="Proteomes" id="UP000199515">
    <property type="component" value="Unassembled WGS sequence"/>
</dbReference>
<reference evidence="2 3" key="1">
    <citation type="submission" date="2016-10" db="EMBL/GenBank/DDBJ databases">
        <authorList>
            <person name="de Groot N.N."/>
        </authorList>
    </citation>
    <scope>NUCLEOTIDE SEQUENCE [LARGE SCALE GENOMIC DNA]</scope>
    <source>
        <strain evidence="2 3">CPCC 202699</strain>
    </source>
</reference>
<dbReference type="STRING" id="589385.SAMN05421504_1011206"/>
<feature type="transmembrane region" description="Helical" evidence="1">
    <location>
        <begin position="41"/>
        <end position="66"/>
    </location>
</feature>
<dbReference type="RefSeq" id="WP_091287498.1">
    <property type="nucleotide sequence ID" value="NZ_FNON01000001.1"/>
</dbReference>
<sequence>MPLTRLLMLVIGVVYLAAGVLGFVLAPEPMSAVGHQPSNAVWIFTVSGTQNLLHTLLGALALLSSFKEIHARAFAWVGFCVLLGFTAYGVLAASTQREGDAALNINWPDNVLHLASALVCLAAATVASRQRADQT</sequence>